<gene>
    <name evidence="1" type="ORF">C7447_101952</name>
</gene>
<dbReference type="Proteomes" id="UP000323136">
    <property type="component" value="Unassembled WGS sequence"/>
</dbReference>
<evidence type="ECO:0000313" key="2">
    <source>
        <dbReference type="Proteomes" id="UP000323136"/>
    </source>
</evidence>
<accession>A0A5S5E0U0</accession>
<protein>
    <submittedName>
        <fullName evidence="1">Uncharacterized protein</fullName>
    </submittedName>
</protein>
<dbReference type="OrthoDB" id="1163945at2"/>
<comment type="caution">
    <text evidence="1">The sequence shown here is derived from an EMBL/GenBank/DDBJ whole genome shotgun (WGS) entry which is preliminary data.</text>
</comment>
<sequence length="71" mass="7740">MKKQILNLGKALNKAEQKQVNGEGSVCDYYIENGLCFGPVPGCVPCSQLHAYPDAISCVFIHSDCFQGDVF</sequence>
<reference evidence="1 2" key="1">
    <citation type="submission" date="2019-07" db="EMBL/GenBank/DDBJ databases">
        <title>Genomic Encyclopedia of Type Strains, Phase IV (KMG-IV): sequencing the most valuable type-strain genomes for metagenomic binning, comparative biology and taxonomic classification.</title>
        <authorList>
            <person name="Goeker M."/>
        </authorList>
    </citation>
    <scope>NUCLEOTIDE SEQUENCE [LARGE SCALE GENOMIC DNA]</scope>
    <source>
        <strain evidence="1 2">DSM 18961</strain>
    </source>
</reference>
<dbReference type="RefSeq" id="WP_148869220.1">
    <property type="nucleotide sequence ID" value="NZ_VNIA01000001.1"/>
</dbReference>
<evidence type="ECO:0000313" key="1">
    <source>
        <dbReference type="EMBL" id="TYQ00340.1"/>
    </source>
</evidence>
<dbReference type="EMBL" id="VNIA01000001">
    <property type="protein sequence ID" value="TYQ00340.1"/>
    <property type="molecule type" value="Genomic_DNA"/>
</dbReference>
<name>A0A5S5E0U0_9FLAO</name>
<organism evidence="1 2">
    <name type="scientific">Tenacibaculum adriaticum</name>
    <dbReference type="NCBI Taxonomy" id="413713"/>
    <lineage>
        <taxon>Bacteria</taxon>
        <taxon>Pseudomonadati</taxon>
        <taxon>Bacteroidota</taxon>
        <taxon>Flavobacteriia</taxon>
        <taxon>Flavobacteriales</taxon>
        <taxon>Flavobacteriaceae</taxon>
        <taxon>Tenacibaculum</taxon>
    </lineage>
</organism>
<proteinExistence type="predicted"/>
<keyword evidence="2" id="KW-1185">Reference proteome</keyword>
<dbReference type="AlphaFoldDB" id="A0A5S5E0U0"/>